<keyword evidence="1" id="KW-0812">Transmembrane</keyword>
<dbReference type="AlphaFoldDB" id="A0A915IS04"/>
<name>A0A915IS04_ROMCU</name>
<protein>
    <submittedName>
        <fullName evidence="3">Uncharacterized protein</fullName>
    </submittedName>
</protein>
<keyword evidence="2" id="KW-1185">Reference proteome</keyword>
<keyword evidence="1" id="KW-1133">Transmembrane helix</keyword>
<dbReference type="WBParaSite" id="nRc.2.0.1.t16650-RA">
    <property type="protein sequence ID" value="nRc.2.0.1.t16650-RA"/>
    <property type="gene ID" value="nRc.2.0.1.g16650"/>
</dbReference>
<proteinExistence type="predicted"/>
<organism evidence="2 3">
    <name type="scientific">Romanomermis culicivorax</name>
    <name type="common">Nematode worm</name>
    <dbReference type="NCBI Taxonomy" id="13658"/>
    <lineage>
        <taxon>Eukaryota</taxon>
        <taxon>Metazoa</taxon>
        <taxon>Ecdysozoa</taxon>
        <taxon>Nematoda</taxon>
        <taxon>Enoplea</taxon>
        <taxon>Dorylaimia</taxon>
        <taxon>Mermithida</taxon>
        <taxon>Mermithoidea</taxon>
        <taxon>Mermithidae</taxon>
        <taxon>Romanomermis</taxon>
    </lineage>
</organism>
<evidence type="ECO:0000313" key="2">
    <source>
        <dbReference type="Proteomes" id="UP000887565"/>
    </source>
</evidence>
<sequence>MINAAVGVLVNAALLEIVKSISMTLKRLKGLTENLHPAIIPRQLEHFAEAKIYLKNRVKPGAQQPMRPAAICLSYLFYRCFSSICILILVVGGTFLHSCLKRGWSKEILNTSANYFAFSQFH</sequence>
<evidence type="ECO:0000256" key="1">
    <source>
        <dbReference type="SAM" id="Phobius"/>
    </source>
</evidence>
<keyword evidence="1" id="KW-0472">Membrane</keyword>
<evidence type="ECO:0000313" key="3">
    <source>
        <dbReference type="WBParaSite" id="nRc.2.0.1.t16650-RA"/>
    </source>
</evidence>
<dbReference type="Proteomes" id="UP000887565">
    <property type="component" value="Unplaced"/>
</dbReference>
<reference evidence="3" key="1">
    <citation type="submission" date="2022-11" db="UniProtKB">
        <authorList>
            <consortium name="WormBaseParasite"/>
        </authorList>
    </citation>
    <scope>IDENTIFICATION</scope>
</reference>
<feature type="transmembrane region" description="Helical" evidence="1">
    <location>
        <begin position="76"/>
        <end position="96"/>
    </location>
</feature>
<accession>A0A915IS04</accession>